<keyword evidence="1" id="KW-0472">Membrane</keyword>
<keyword evidence="1" id="KW-0812">Transmembrane</keyword>
<reference evidence="2" key="1">
    <citation type="journal article" date="2021" name="Proc. Natl. Acad. Sci. U.S.A.">
        <title>A Catalog of Tens of Thousands of Viruses from Human Metagenomes Reveals Hidden Associations with Chronic Diseases.</title>
        <authorList>
            <person name="Tisza M.J."/>
            <person name="Buck C.B."/>
        </authorList>
    </citation>
    <scope>NUCLEOTIDE SEQUENCE</scope>
    <source>
        <strain evidence="2">CtAys2</strain>
    </source>
</reference>
<accession>A0A8S5Q5T3</accession>
<evidence type="ECO:0000313" key="2">
    <source>
        <dbReference type="EMBL" id="DAE13884.1"/>
    </source>
</evidence>
<dbReference type="EMBL" id="BK015571">
    <property type="protein sequence ID" value="DAE13884.1"/>
    <property type="molecule type" value="Genomic_DNA"/>
</dbReference>
<evidence type="ECO:0000256" key="1">
    <source>
        <dbReference type="SAM" id="Phobius"/>
    </source>
</evidence>
<feature type="transmembrane region" description="Helical" evidence="1">
    <location>
        <begin position="6"/>
        <end position="28"/>
    </location>
</feature>
<organism evidence="2">
    <name type="scientific">Myoviridae sp. ctAys2</name>
    <dbReference type="NCBI Taxonomy" id="2825044"/>
    <lineage>
        <taxon>Viruses</taxon>
        <taxon>Duplodnaviria</taxon>
        <taxon>Heunggongvirae</taxon>
        <taxon>Uroviricota</taxon>
        <taxon>Caudoviricetes</taxon>
    </lineage>
</organism>
<name>A0A8S5Q5T3_9CAUD</name>
<keyword evidence="1" id="KW-1133">Transmembrane helix</keyword>
<protein>
    <submittedName>
        <fullName evidence="2">Putative Holin-like Toxin (Hol-Tox)</fullName>
    </submittedName>
</protein>
<sequence length="33" mass="3959">MLMYVTYSDLIQLLMFIVALVGLCYEIFKDKRK</sequence>
<proteinExistence type="predicted"/>